<dbReference type="Gene3D" id="3.40.50.360">
    <property type="match status" value="1"/>
</dbReference>
<dbReference type="AlphaFoldDB" id="W0L4H2"/>
<dbReference type="InterPro" id="IPR008254">
    <property type="entry name" value="Flavodoxin/NO_synth"/>
</dbReference>
<dbReference type="PANTHER" id="PTHR39201:SF1">
    <property type="entry name" value="FLAVODOXIN-LIKE DOMAIN-CONTAINING PROTEIN"/>
    <property type="match status" value="1"/>
</dbReference>
<evidence type="ECO:0000259" key="3">
    <source>
        <dbReference type="PROSITE" id="PS50902"/>
    </source>
</evidence>
<gene>
    <name evidence="4" type="ORF">Z042_02450</name>
</gene>
<reference evidence="4 5" key="2">
    <citation type="submission" date="2015-03" db="EMBL/GenBank/DDBJ databases">
        <authorList>
            <person name="Chan K.-G."/>
        </authorList>
    </citation>
    <scope>NUCLEOTIDE SEQUENCE [LARGE SCALE GENOMIC DNA]</scope>
    <source>
        <strain evidence="4 5">RB-25</strain>
    </source>
</reference>
<keyword evidence="1" id="KW-0285">Flavoprotein</keyword>
<evidence type="ECO:0000256" key="1">
    <source>
        <dbReference type="ARBA" id="ARBA00022630"/>
    </source>
</evidence>
<dbReference type="HOGENOM" id="CLU_068890_4_0_6"/>
<protein>
    <submittedName>
        <fullName evidence="4">Flavodoxin</fullName>
    </submittedName>
</protein>
<dbReference type="GO" id="GO:0010181">
    <property type="term" value="F:FMN binding"/>
    <property type="evidence" value="ECO:0007669"/>
    <property type="project" value="InterPro"/>
</dbReference>
<name>W0L4H2_9GAMM</name>
<dbReference type="STRING" id="1441930.Z042_02450"/>
<dbReference type="PANTHER" id="PTHR39201">
    <property type="entry name" value="EXPORTED PROTEIN-RELATED"/>
    <property type="match status" value="1"/>
</dbReference>
<dbReference type="Pfam" id="PF12682">
    <property type="entry name" value="Flavodoxin_4"/>
    <property type="match status" value="1"/>
</dbReference>
<dbReference type="Proteomes" id="UP000019030">
    <property type="component" value="Chromosome"/>
</dbReference>
<dbReference type="KEGG" id="sfo:Z042_02450"/>
<evidence type="ECO:0000256" key="2">
    <source>
        <dbReference type="ARBA" id="ARBA00022643"/>
    </source>
</evidence>
<dbReference type="PATRIC" id="fig|1441930.4.peg.499"/>
<dbReference type="EMBL" id="CP007044">
    <property type="protein sequence ID" value="AHG18606.1"/>
    <property type="molecule type" value="Genomic_DNA"/>
</dbReference>
<dbReference type="InterPro" id="IPR029039">
    <property type="entry name" value="Flavoprotein-like_sf"/>
</dbReference>
<reference evidence="4 5" key="1">
    <citation type="submission" date="2014-01" db="EMBL/GenBank/DDBJ databases">
        <title>Isolation of Serratia multitudinisentens RB-25 from Ex-Landfill site.</title>
        <authorList>
            <person name="Robson E.H.J."/>
        </authorList>
    </citation>
    <scope>NUCLEOTIDE SEQUENCE [LARGE SCALE GENOMIC DNA]</scope>
    <source>
        <strain evidence="4 5">RB-25</strain>
    </source>
</reference>
<dbReference type="RefSeq" id="WP_024913599.1">
    <property type="nucleotide sequence ID" value="NZ_CP007044.2"/>
</dbReference>
<keyword evidence="5" id="KW-1185">Reference proteome</keyword>
<dbReference type="OrthoDB" id="9806505at2"/>
<dbReference type="PROSITE" id="PS50902">
    <property type="entry name" value="FLAVODOXIN_LIKE"/>
    <property type="match status" value="1"/>
</dbReference>
<organism evidence="4 5">
    <name type="scientific">Chania multitudinisentens RB-25</name>
    <dbReference type="NCBI Taxonomy" id="1441930"/>
    <lineage>
        <taxon>Bacteria</taxon>
        <taxon>Pseudomonadati</taxon>
        <taxon>Pseudomonadota</taxon>
        <taxon>Gammaproteobacteria</taxon>
        <taxon>Enterobacterales</taxon>
        <taxon>Yersiniaceae</taxon>
        <taxon>Chania</taxon>
    </lineage>
</organism>
<accession>W0L4H2</accession>
<evidence type="ECO:0000313" key="4">
    <source>
        <dbReference type="EMBL" id="AHG18606.1"/>
    </source>
</evidence>
<dbReference type="eggNOG" id="COG0716">
    <property type="taxonomic scope" value="Bacteria"/>
</dbReference>
<keyword evidence="2" id="KW-0288">FMN</keyword>
<evidence type="ECO:0000313" key="5">
    <source>
        <dbReference type="Proteomes" id="UP000019030"/>
    </source>
</evidence>
<dbReference type="SUPFAM" id="SSF52218">
    <property type="entry name" value="Flavoproteins"/>
    <property type="match status" value="1"/>
</dbReference>
<proteinExistence type="predicted"/>
<sequence length="200" mass="22061">MAKKSYGLTRREILKSSVLLPLLASSNSFSSPSNGYFLPSDKKVLVAYFSRSGNTRVIAGQLHRALNTALFEIQPAKPYPEDYEETVAQVRQETGTNFEPPLLSQVPNIAAYDTLFLGFPIWGTTLPPVIRTFLSSHDLSGKTLIPFITHGGYGVGSSLKVLASYAPHVNLVKGFVKRADSERETLTQLTQWLSESELKI</sequence>
<feature type="domain" description="Flavodoxin-like" evidence="3">
    <location>
        <begin position="44"/>
        <end position="200"/>
    </location>
</feature>